<dbReference type="Proteomes" id="UP001162834">
    <property type="component" value="Chromosome"/>
</dbReference>
<reference evidence="1" key="1">
    <citation type="journal article" date="2022" name="Int. J. Syst. Evol. Microbiol.">
        <title>Pseudomonas aegrilactucae sp. nov. and Pseudomonas morbosilactucae sp. nov., pathogens causing bacterial rot of lettuce in Japan.</title>
        <authorList>
            <person name="Sawada H."/>
            <person name="Fujikawa T."/>
            <person name="Satou M."/>
        </authorList>
    </citation>
    <scope>NUCLEOTIDE SEQUENCE</scope>
    <source>
        <strain evidence="1">0166_1</strain>
    </source>
</reference>
<dbReference type="RefSeq" id="WP_259314375.1">
    <property type="nucleotide sequence ID" value="NZ_CP087164.1"/>
</dbReference>
<dbReference type="AlphaFoldDB" id="A0A9E7BZM4"/>
<protein>
    <submittedName>
        <fullName evidence="1">Uncharacterized protein</fullName>
    </submittedName>
</protein>
<dbReference type="PANTHER" id="PTHR43236:SF1">
    <property type="entry name" value="BLL7220 PROTEIN"/>
    <property type="match status" value="1"/>
</dbReference>
<dbReference type="KEGG" id="sbae:DSM104329_01091"/>
<gene>
    <name evidence="1" type="ORF">DSM104329_01091</name>
</gene>
<sequence>MFGSAFLMPRRSVLADAPRGGGVEQIIRAKRRWNVAAMNLARRMHRLGLLSDWQARSTYIELGQRGYRAGEPRGIERETSQILPKVFQTLKGEGVSRRDVARELRVPVEELNRAVFGLTLASDRGRAHAMAPTTSGPPDLRVVV</sequence>
<organism evidence="1 2">
    <name type="scientific">Capillimicrobium parvum</name>
    <dbReference type="NCBI Taxonomy" id="2884022"/>
    <lineage>
        <taxon>Bacteria</taxon>
        <taxon>Bacillati</taxon>
        <taxon>Actinomycetota</taxon>
        <taxon>Thermoleophilia</taxon>
        <taxon>Solirubrobacterales</taxon>
        <taxon>Capillimicrobiaceae</taxon>
        <taxon>Capillimicrobium</taxon>
    </lineage>
</organism>
<evidence type="ECO:0000313" key="2">
    <source>
        <dbReference type="Proteomes" id="UP001162834"/>
    </source>
</evidence>
<dbReference type="InterPro" id="IPR052345">
    <property type="entry name" value="Rad_response_metalloprotease"/>
</dbReference>
<name>A0A9E7BZM4_9ACTN</name>
<keyword evidence="2" id="KW-1185">Reference proteome</keyword>
<proteinExistence type="predicted"/>
<dbReference type="PANTHER" id="PTHR43236">
    <property type="entry name" value="ANTITOXIN HIGA1"/>
    <property type="match status" value="1"/>
</dbReference>
<accession>A0A9E7BZM4</accession>
<dbReference type="EMBL" id="CP087164">
    <property type="protein sequence ID" value="UGS34709.1"/>
    <property type="molecule type" value="Genomic_DNA"/>
</dbReference>
<evidence type="ECO:0000313" key="1">
    <source>
        <dbReference type="EMBL" id="UGS34709.1"/>
    </source>
</evidence>